<feature type="domain" description="Lipopolysaccharide assembly protein A" evidence="7">
    <location>
        <begin position="103"/>
        <end position="156"/>
    </location>
</feature>
<evidence type="ECO:0000256" key="1">
    <source>
        <dbReference type="ARBA" id="ARBA00022475"/>
    </source>
</evidence>
<evidence type="ECO:0000256" key="5">
    <source>
        <dbReference type="SAM" id="MobiDB-lite"/>
    </source>
</evidence>
<keyword evidence="2 6" id="KW-0812">Transmembrane</keyword>
<keyword evidence="4 6" id="KW-0472">Membrane</keyword>
<evidence type="ECO:0000256" key="4">
    <source>
        <dbReference type="ARBA" id="ARBA00023136"/>
    </source>
</evidence>
<feature type="region of interest" description="Disordered" evidence="5">
    <location>
        <begin position="1"/>
        <end position="75"/>
    </location>
</feature>
<evidence type="ECO:0000313" key="8">
    <source>
        <dbReference type="EMBL" id="MDQ0675343.1"/>
    </source>
</evidence>
<dbReference type="Proteomes" id="UP001236806">
    <property type="component" value="Unassembled WGS sequence"/>
</dbReference>
<proteinExistence type="predicted"/>
<reference evidence="8 9" key="1">
    <citation type="submission" date="2023-07" db="EMBL/GenBank/DDBJ databases">
        <title>Comparative genomics of wheat-associated soil bacteria to identify genetic determinants of phenazine resistance.</title>
        <authorList>
            <person name="Mouncey N."/>
        </authorList>
    </citation>
    <scope>NUCLEOTIDE SEQUENCE [LARGE SCALE GENOMIC DNA]</scope>
    <source>
        <strain evidence="8 9">W1I3</strain>
    </source>
</reference>
<gene>
    <name evidence="8" type="ORF">QFZ36_002904</name>
</gene>
<dbReference type="InterPro" id="IPR010445">
    <property type="entry name" value="LapA_dom"/>
</dbReference>
<protein>
    <submittedName>
        <fullName evidence="8">Integral membrane protein</fullName>
    </submittedName>
</protein>
<organism evidence="8 9">
    <name type="scientific">Pseudarthrobacter siccitolerans</name>
    <dbReference type="NCBI Taxonomy" id="861266"/>
    <lineage>
        <taxon>Bacteria</taxon>
        <taxon>Bacillati</taxon>
        <taxon>Actinomycetota</taxon>
        <taxon>Actinomycetes</taxon>
        <taxon>Micrococcales</taxon>
        <taxon>Micrococcaceae</taxon>
        <taxon>Pseudarthrobacter</taxon>
    </lineage>
</organism>
<evidence type="ECO:0000256" key="2">
    <source>
        <dbReference type="ARBA" id="ARBA00022692"/>
    </source>
</evidence>
<keyword evidence="3 6" id="KW-1133">Transmembrane helix</keyword>
<keyword evidence="9" id="KW-1185">Reference proteome</keyword>
<evidence type="ECO:0000256" key="6">
    <source>
        <dbReference type="SAM" id="Phobius"/>
    </source>
</evidence>
<dbReference type="Pfam" id="PF06305">
    <property type="entry name" value="LapA_dom"/>
    <property type="match status" value="1"/>
</dbReference>
<evidence type="ECO:0000259" key="7">
    <source>
        <dbReference type="Pfam" id="PF06305"/>
    </source>
</evidence>
<dbReference type="RefSeq" id="WP_306637603.1">
    <property type="nucleotide sequence ID" value="NZ_JAUSXB010000001.1"/>
</dbReference>
<accession>A0ABU0PN08</accession>
<evidence type="ECO:0000313" key="9">
    <source>
        <dbReference type="Proteomes" id="UP001236806"/>
    </source>
</evidence>
<feature type="transmembrane region" description="Helical" evidence="6">
    <location>
        <begin position="122"/>
        <end position="145"/>
    </location>
</feature>
<comment type="caution">
    <text evidence="8">The sequence shown here is derived from an EMBL/GenBank/DDBJ whole genome shotgun (WGS) entry which is preliminary data.</text>
</comment>
<dbReference type="EMBL" id="JAUSXB010000001">
    <property type="protein sequence ID" value="MDQ0675343.1"/>
    <property type="molecule type" value="Genomic_DNA"/>
</dbReference>
<sequence>MSTGNYPPAGQPEPVGNYAGSNPPAAGTPARVDATTTPGPAPEAQGTAPGAQAPDSRPLPDPTPSTAARPAANQPPVTRTGVVWAAVVAALVLLILLIIFILQNQEQVAVRYFALEGFVPLGMALFIASVAGGVLVAVAGGARILQLRRNAHRARSSQRK</sequence>
<name>A0ABU0PN08_9MICC</name>
<evidence type="ECO:0000256" key="3">
    <source>
        <dbReference type="ARBA" id="ARBA00022989"/>
    </source>
</evidence>
<feature type="transmembrane region" description="Helical" evidence="6">
    <location>
        <begin position="82"/>
        <end position="102"/>
    </location>
</feature>
<keyword evidence="1" id="KW-1003">Cell membrane</keyword>